<sequence>MALGNISGCGRLLDHTKNSNDLLDLLLRNDEQDNVHGVYTPCGVIEYGNLNITNAINTFKNNYNFTTIHSTTIKVHVAQEMQFEVMGDATNIILSLDSAFNNLLRSHIHLNGMVILSSCFAAEMHDESLLLSSLELSICCRRDSKSFSRCCC</sequence>
<proteinExistence type="predicted"/>
<protein>
    <submittedName>
        <fullName evidence="1">Uncharacterized protein</fullName>
    </submittedName>
</protein>
<name>A0A9J5WRM6_SOLCO</name>
<keyword evidence="2" id="KW-1185">Reference proteome</keyword>
<accession>A0A9J5WRM6</accession>
<dbReference type="AlphaFoldDB" id="A0A9J5WRM6"/>
<evidence type="ECO:0000313" key="1">
    <source>
        <dbReference type="EMBL" id="KAG5577664.1"/>
    </source>
</evidence>
<reference evidence="1 2" key="1">
    <citation type="submission" date="2020-09" db="EMBL/GenBank/DDBJ databases">
        <title>De no assembly of potato wild relative species, Solanum commersonii.</title>
        <authorList>
            <person name="Cho K."/>
        </authorList>
    </citation>
    <scope>NUCLEOTIDE SEQUENCE [LARGE SCALE GENOMIC DNA]</scope>
    <source>
        <strain evidence="1">LZ3.2</strain>
        <tissue evidence="1">Leaf</tissue>
    </source>
</reference>
<gene>
    <name evidence="1" type="ORF">H5410_057798</name>
</gene>
<dbReference type="Proteomes" id="UP000824120">
    <property type="component" value="Chromosome 11"/>
</dbReference>
<dbReference type="EMBL" id="JACXVP010000011">
    <property type="protein sequence ID" value="KAG5577664.1"/>
    <property type="molecule type" value="Genomic_DNA"/>
</dbReference>
<organism evidence="1 2">
    <name type="scientific">Solanum commersonii</name>
    <name type="common">Commerson's wild potato</name>
    <name type="synonym">Commerson's nightshade</name>
    <dbReference type="NCBI Taxonomy" id="4109"/>
    <lineage>
        <taxon>Eukaryota</taxon>
        <taxon>Viridiplantae</taxon>
        <taxon>Streptophyta</taxon>
        <taxon>Embryophyta</taxon>
        <taxon>Tracheophyta</taxon>
        <taxon>Spermatophyta</taxon>
        <taxon>Magnoliopsida</taxon>
        <taxon>eudicotyledons</taxon>
        <taxon>Gunneridae</taxon>
        <taxon>Pentapetalae</taxon>
        <taxon>asterids</taxon>
        <taxon>lamiids</taxon>
        <taxon>Solanales</taxon>
        <taxon>Solanaceae</taxon>
        <taxon>Solanoideae</taxon>
        <taxon>Solaneae</taxon>
        <taxon>Solanum</taxon>
    </lineage>
</organism>
<comment type="caution">
    <text evidence="1">The sequence shown here is derived from an EMBL/GenBank/DDBJ whole genome shotgun (WGS) entry which is preliminary data.</text>
</comment>
<evidence type="ECO:0000313" key="2">
    <source>
        <dbReference type="Proteomes" id="UP000824120"/>
    </source>
</evidence>